<dbReference type="EMBL" id="JAAMPC010000014">
    <property type="protein sequence ID" value="KAG2266923.1"/>
    <property type="molecule type" value="Genomic_DNA"/>
</dbReference>
<reference evidence="2 3" key="1">
    <citation type="submission" date="2020-02" db="EMBL/GenBank/DDBJ databases">
        <authorList>
            <person name="Ma Q."/>
            <person name="Huang Y."/>
            <person name="Song X."/>
            <person name="Pei D."/>
        </authorList>
    </citation>
    <scope>NUCLEOTIDE SEQUENCE [LARGE SCALE GENOMIC DNA]</scope>
    <source>
        <strain evidence="2">Sxm20200214</strain>
        <tissue evidence="2">Leaf</tissue>
    </source>
</reference>
<comment type="caution">
    <text evidence="2">The sequence shown here is derived from an EMBL/GenBank/DDBJ whole genome shotgun (WGS) entry which is preliminary data.</text>
</comment>
<evidence type="ECO:0000313" key="2">
    <source>
        <dbReference type="EMBL" id="KAG2266923.1"/>
    </source>
</evidence>
<accession>A0A8X7QC70</accession>
<evidence type="ECO:0000313" key="3">
    <source>
        <dbReference type="Proteomes" id="UP000886595"/>
    </source>
</evidence>
<organism evidence="2 3">
    <name type="scientific">Brassica carinata</name>
    <name type="common">Ethiopian mustard</name>
    <name type="synonym">Abyssinian cabbage</name>
    <dbReference type="NCBI Taxonomy" id="52824"/>
    <lineage>
        <taxon>Eukaryota</taxon>
        <taxon>Viridiplantae</taxon>
        <taxon>Streptophyta</taxon>
        <taxon>Embryophyta</taxon>
        <taxon>Tracheophyta</taxon>
        <taxon>Spermatophyta</taxon>
        <taxon>Magnoliopsida</taxon>
        <taxon>eudicotyledons</taxon>
        <taxon>Gunneridae</taxon>
        <taxon>Pentapetalae</taxon>
        <taxon>rosids</taxon>
        <taxon>malvids</taxon>
        <taxon>Brassicales</taxon>
        <taxon>Brassicaceae</taxon>
        <taxon>Brassiceae</taxon>
        <taxon>Brassica</taxon>
    </lineage>
</organism>
<keyword evidence="3" id="KW-1185">Reference proteome</keyword>
<proteinExistence type="predicted"/>
<gene>
    <name evidence="2" type="ORF">Bca52824_074002</name>
</gene>
<evidence type="ECO:0000256" key="1">
    <source>
        <dbReference type="SAM" id="MobiDB-lite"/>
    </source>
</evidence>
<feature type="compositionally biased region" description="Basic and acidic residues" evidence="1">
    <location>
        <begin position="32"/>
        <end position="43"/>
    </location>
</feature>
<feature type="compositionally biased region" description="Polar residues" evidence="1">
    <location>
        <begin position="16"/>
        <end position="26"/>
    </location>
</feature>
<dbReference type="Proteomes" id="UP000886595">
    <property type="component" value="Unassembled WGS sequence"/>
</dbReference>
<protein>
    <submittedName>
        <fullName evidence="2">Uncharacterized protein</fullName>
    </submittedName>
</protein>
<name>A0A8X7QC70_BRACI</name>
<sequence>MQDTSLGISIRPLSISGKSTLLQVQTRPRPKKNPDKEISDRRSVHAKPKGPATDKPMLMPTEASNVSPSGLAPSRENYFRPRAPRISLDIQ</sequence>
<dbReference type="OrthoDB" id="10375580at2759"/>
<dbReference type="AlphaFoldDB" id="A0A8X7QC70"/>
<feature type="region of interest" description="Disordered" evidence="1">
    <location>
        <begin position="1"/>
        <end position="91"/>
    </location>
</feature>